<keyword evidence="2" id="KW-1185">Reference proteome</keyword>
<protein>
    <submittedName>
        <fullName evidence="1">Uncharacterized protein</fullName>
    </submittedName>
</protein>
<dbReference type="EMBL" id="RCHU02000001">
    <property type="protein sequence ID" value="KAL3612279.1"/>
    <property type="molecule type" value="Genomic_DNA"/>
</dbReference>
<name>A0ACC4D5G3_POPAL</name>
<comment type="caution">
    <text evidence="1">The sequence shown here is derived from an EMBL/GenBank/DDBJ whole genome shotgun (WGS) entry which is preliminary data.</text>
</comment>
<dbReference type="Proteomes" id="UP000309997">
    <property type="component" value="Unassembled WGS sequence"/>
</dbReference>
<evidence type="ECO:0000313" key="1">
    <source>
        <dbReference type="EMBL" id="KAL3612279.1"/>
    </source>
</evidence>
<accession>A0ACC4D5G3</accession>
<reference evidence="1 2" key="1">
    <citation type="journal article" date="2024" name="Plant Biotechnol. J.">
        <title>Genome and CRISPR/Cas9 system of a widespread forest tree (Populus alba) in the world.</title>
        <authorList>
            <person name="Liu Y.J."/>
            <person name="Jiang P.F."/>
            <person name="Han X.M."/>
            <person name="Li X.Y."/>
            <person name="Wang H.M."/>
            <person name="Wang Y.J."/>
            <person name="Wang X.X."/>
            <person name="Zeng Q.Y."/>
        </authorList>
    </citation>
    <scope>NUCLEOTIDE SEQUENCE [LARGE SCALE GENOMIC DNA]</scope>
    <source>
        <strain evidence="2">cv. PAL-ZL1</strain>
    </source>
</reference>
<feature type="non-terminal residue" evidence="1">
    <location>
        <position position="1"/>
    </location>
</feature>
<gene>
    <name evidence="1" type="ORF">D5086_003299</name>
</gene>
<proteinExistence type="predicted"/>
<organism evidence="1 2">
    <name type="scientific">Populus alba</name>
    <name type="common">White poplar</name>
    <dbReference type="NCBI Taxonomy" id="43335"/>
    <lineage>
        <taxon>Eukaryota</taxon>
        <taxon>Viridiplantae</taxon>
        <taxon>Streptophyta</taxon>
        <taxon>Embryophyta</taxon>
        <taxon>Tracheophyta</taxon>
        <taxon>Spermatophyta</taxon>
        <taxon>Magnoliopsida</taxon>
        <taxon>eudicotyledons</taxon>
        <taxon>Gunneridae</taxon>
        <taxon>Pentapetalae</taxon>
        <taxon>rosids</taxon>
        <taxon>fabids</taxon>
        <taxon>Malpighiales</taxon>
        <taxon>Salicaceae</taxon>
        <taxon>Saliceae</taxon>
        <taxon>Populus</taxon>
    </lineage>
</organism>
<sequence>TSSLEQITKAIRALMSSHANGLKDSRTQENTKFVQATMGVANAHGICCCELLATLKARIAVMQVVIPKGEPVELLPRSPHIMSLQMDFIRKYQLETERLVHIRPEPEARLRILPYHTRMDVNNKFIETIGTDSGIDDFISATGDTNGSPYPRPALTGYLSCLTSIDHIAT</sequence>
<evidence type="ECO:0000313" key="2">
    <source>
        <dbReference type="Proteomes" id="UP000309997"/>
    </source>
</evidence>